<evidence type="ECO:0000313" key="3">
    <source>
        <dbReference type="Proteomes" id="UP001595912"/>
    </source>
</evidence>
<accession>A0ABV9W3L4</accession>
<dbReference type="InterPro" id="IPR036390">
    <property type="entry name" value="WH_DNA-bd_sf"/>
</dbReference>
<organism evidence="2 3">
    <name type="scientific">Dactylosporangium cerinum</name>
    <dbReference type="NCBI Taxonomy" id="1434730"/>
    <lineage>
        <taxon>Bacteria</taxon>
        <taxon>Bacillati</taxon>
        <taxon>Actinomycetota</taxon>
        <taxon>Actinomycetes</taxon>
        <taxon>Micromonosporales</taxon>
        <taxon>Micromonosporaceae</taxon>
        <taxon>Dactylosporangium</taxon>
    </lineage>
</organism>
<sequence>MGPVELMLLGRTLMKIGEQALPSAGGGERTVVIVMSDVYDHPGTTVGEVAARTGLPQSAVSNAVARLREAGSVLAGPDPADRRRQLLHRNPEPTARQREVAAVDIGPALAAALGEHRPADLTEVLAALDTLGHHLTRH</sequence>
<protein>
    <submittedName>
        <fullName evidence="2">MarR family transcriptional regulator</fullName>
    </submittedName>
</protein>
<comment type="caution">
    <text evidence="2">The sequence shown here is derived from an EMBL/GenBank/DDBJ whole genome shotgun (WGS) entry which is preliminary data.</text>
</comment>
<gene>
    <name evidence="2" type="ORF">ACFPIJ_35695</name>
</gene>
<dbReference type="Gene3D" id="1.10.10.10">
    <property type="entry name" value="Winged helix-like DNA-binding domain superfamily/Winged helix DNA-binding domain"/>
    <property type="match status" value="1"/>
</dbReference>
<evidence type="ECO:0000313" key="2">
    <source>
        <dbReference type="EMBL" id="MFC5003163.1"/>
    </source>
</evidence>
<dbReference type="Pfam" id="PF12802">
    <property type="entry name" value="MarR_2"/>
    <property type="match status" value="1"/>
</dbReference>
<dbReference type="InterPro" id="IPR000835">
    <property type="entry name" value="HTH_MarR-typ"/>
</dbReference>
<proteinExistence type="predicted"/>
<dbReference type="InterPro" id="IPR036388">
    <property type="entry name" value="WH-like_DNA-bd_sf"/>
</dbReference>
<name>A0ABV9W3L4_9ACTN</name>
<evidence type="ECO:0000259" key="1">
    <source>
        <dbReference type="Pfam" id="PF12802"/>
    </source>
</evidence>
<dbReference type="SUPFAM" id="SSF46785">
    <property type="entry name" value="Winged helix' DNA-binding domain"/>
    <property type="match status" value="1"/>
</dbReference>
<dbReference type="EMBL" id="JBHSIU010000046">
    <property type="protein sequence ID" value="MFC5003163.1"/>
    <property type="molecule type" value="Genomic_DNA"/>
</dbReference>
<dbReference type="Proteomes" id="UP001595912">
    <property type="component" value="Unassembled WGS sequence"/>
</dbReference>
<reference evidence="3" key="1">
    <citation type="journal article" date="2019" name="Int. J. Syst. Evol. Microbiol.">
        <title>The Global Catalogue of Microorganisms (GCM) 10K type strain sequencing project: providing services to taxonomists for standard genome sequencing and annotation.</title>
        <authorList>
            <consortium name="The Broad Institute Genomics Platform"/>
            <consortium name="The Broad Institute Genome Sequencing Center for Infectious Disease"/>
            <person name="Wu L."/>
            <person name="Ma J."/>
        </authorList>
    </citation>
    <scope>NUCLEOTIDE SEQUENCE [LARGE SCALE GENOMIC DNA]</scope>
    <source>
        <strain evidence="3">CGMCC 4.7152</strain>
    </source>
</reference>
<dbReference type="RefSeq" id="WP_380121923.1">
    <property type="nucleotide sequence ID" value="NZ_JBHSIU010000046.1"/>
</dbReference>
<feature type="domain" description="HTH marR-type" evidence="1">
    <location>
        <begin position="38"/>
        <end position="84"/>
    </location>
</feature>
<keyword evidence="3" id="KW-1185">Reference proteome</keyword>